<evidence type="ECO:0000313" key="2">
    <source>
        <dbReference type="EMBL" id="MBP2476057.1"/>
    </source>
</evidence>
<reference evidence="2 3" key="1">
    <citation type="submission" date="2021-03" db="EMBL/GenBank/DDBJ databases">
        <title>Sequencing the genomes of 1000 actinobacteria strains.</title>
        <authorList>
            <person name="Klenk H.-P."/>
        </authorList>
    </citation>
    <scope>NUCLEOTIDE SEQUENCE [LARGE SCALE GENOMIC DNA]</scope>
    <source>
        <strain evidence="2 3">DSM 44580</strain>
    </source>
</reference>
<feature type="transmembrane region" description="Helical" evidence="1">
    <location>
        <begin position="12"/>
        <end position="33"/>
    </location>
</feature>
<proteinExistence type="predicted"/>
<keyword evidence="1" id="KW-0812">Transmembrane</keyword>
<keyword evidence="1" id="KW-0472">Membrane</keyword>
<comment type="caution">
    <text evidence="2">The sequence shown here is derived from an EMBL/GenBank/DDBJ whole genome shotgun (WGS) entry which is preliminary data.</text>
</comment>
<evidence type="ECO:0000256" key="1">
    <source>
        <dbReference type="SAM" id="Phobius"/>
    </source>
</evidence>
<feature type="transmembrane region" description="Helical" evidence="1">
    <location>
        <begin position="39"/>
        <end position="61"/>
    </location>
</feature>
<dbReference type="RefSeq" id="WP_143342580.1">
    <property type="nucleotide sequence ID" value="NZ_JAGIOO010000001.1"/>
</dbReference>
<dbReference type="EMBL" id="JAGIOO010000001">
    <property type="protein sequence ID" value="MBP2476057.1"/>
    <property type="molecule type" value="Genomic_DNA"/>
</dbReference>
<keyword evidence="3" id="KW-1185">Reference proteome</keyword>
<evidence type="ECO:0000313" key="3">
    <source>
        <dbReference type="Proteomes" id="UP001519363"/>
    </source>
</evidence>
<sequence>MRTSARPSMARYGLTGFLVGYLFGLFFSVLALLGGASLASALVVPVFLLGLPGLVIGLVVGQSHRNAFARRAAAAAYAPPPPPAPRVNDAWSRLLAGCEDPVRRSAAAVRDLPPSPARDWVWHIVAGMEAELPTARHLAETGRRLHPPRQPRLTEHPLWLRLREAGEAFAASERRVGEVVAQLVAQPDLNRVDDQLQLLEQQLPHLRPTV</sequence>
<accession>A0ABS5AII0</accession>
<name>A0ABS5AII0_9PSEU</name>
<gene>
    <name evidence="2" type="ORF">JOF53_004929</name>
</gene>
<dbReference type="Proteomes" id="UP001519363">
    <property type="component" value="Unassembled WGS sequence"/>
</dbReference>
<keyword evidence="1" id="KW-1133">Transmembrane helix</keyword>
<organism evidence="2 3">
    <name type="scientific">Crossiella equi</name>
    <dbReference type="NCBI Taxonomy" id="130796"/>
    <lineage>
        <taxon>Bacteria</taxon>
        <taxon>Bacillati</taxon>
        <taxon>Actinomycetota</taxon>
        <taxon>Actinomycetes</taxon>
        <taxon>Pseudonocardiales</taxon>
        <taxon>Pseudonocardiaceae</taxon>
        <taxon>Crossiella</taxon>
    </lineage>
</organism>
<protein>
    <submittedName>
        <fullName evidence="2">Xanthosine utilization system XapX-like protein</fullName>
    </submittedName>
</protein>